<dbReference type="Proteomes" id="UP000235965">
    <property type="component" value="Unassembled WGS sequence"/>
</dbReference>
<dbReference type="InParanoid" id="A0A2J7PT92"/>
<protein>
    <submittedName>
        <fullName evidence="1">Uncharacterized protein</fullName>
    </submittedName>
</protein>
<evidence type="ECO:0000313" key="1">
    <source>
        <dbReference type="EMBL" id="PNF19563.1"/>
    </source>
</evidence>
<accession>A0A2J7PT92</accession>
<proteinExistence type="predicted"/>
<reference evidence="1 2" key="1">
    <citation type="submission" date="2017-12" db="EMBL/GenBank/DDBJ databases">
        <title>Hemimetabolous genomes reveal molecular basis of termite eusociality.</title>
        <authorList>
            <person name="Harrison M.C."/>
            <person name="Jongepier E."/>
            <person name="Robertson H.M."/>
            <person name="Arning N."/>
            <person name="Bitard-Feildel T."/>
            <person name="Chao H."/>
            <person name="Childers C.P."/>
            <person name="Dinh H."/>
            <person name="Doddapaneni H."/>
            <person name="Dugan S."/>
            <person name="Gowin J."/>
            <person name="Greiner C."/>
            <person name="Han Y."/>
            <person name="Hu H."/>
            <person name="Hughes D.S.T."/>
            <person name="Huylmans A.-K."/>
            <person name="Kemena C."/>
            <person name="Kremer L.P.M."/>
            <person name="Lee S.L."/>
            <person name="Lopez-Ezquerra A."/>
            <person name="Mallet L."/>
            <person name="Monroy-Kuhn J.M."/>
            <person name="Moser A."/>
            <person name="Murali S.C."/>
            <person name="Muzny D.M."/>
            <person name="Otani S."/>
            <person name="Piulachs M.-D."/>
            <person name="Poelchau M."/>
            <person name="Qu J."/>
            <person name="Schaub F."/>
            <person name="Wada-Katsumata A."/>
            <person name="Worley K.C."/>
            <person name="Xie Q."/>
            <person name="Ylla G."/>
            <person name="Poulsen M."/>
            <person name="Gibbs R.A."/>
            <person name="Schal C."/>
            <person name="Richards S."/>
            <person name="Belles X."/>
            <person name="Korb J."/>
            <person name="Bornberg-Bauer E."/>
        </authorList>
    </citation>
    <scope>NUCLEOTIDE SEQUENCE [LARGE SCALE GENOMIC DNA]</scope>
    <source>
        <tissue evidence="1">Whole body</tissue>
    </source>
</reference>
<organism evidence="1 2">
    <name type="scientific">Cryptotermes secundus</name>
    <dbReference type="NCBI Taxonomy" id="105785"/>
    <lineage>
        <taxon>Eukaryota</taxon>
        <taxon>Metazoa</taxon>
        <taxon>Ecdysozoa</taxon>
        <taxon>Arthropoda</taxon>
        <taxon>Hexapoda</taxon>
        <taxon>Insecta</taxon>
        <taxon>Pterygota</taxon>
        <taxon>Neoptera</taxon>
        <taxon>Polyneoptera</taxon>
        <taxon>Dictyoptera</taxon>
        <taxon>Blattodea</taxon>
        <taxon>Blattoidea</taxon>
        <taxon>Termitoidae</taxon>
        <taxon>Kalotermitidae</taxon>
        <taxon>Cryptotermitinae</taxon>
        <taxon>Cryptotermes</taxon>
    </lineage>
</organism>
<name>A0A2J7PT92_9NEOP</name>
<gene>
    <name evidence="1" type="ORF">B7P43_G18007</name>
</gene>
<dbReference type="AlphaFoldDB" id="A0A2J7PT92"/>
<keyword evidence="2" id="KW-1185">Reference proteome</keyword>
<evidence type="ECO:0000313" key="2">
    <source>
        <dbReference type="Proteomes" id="UP000235965"/>
    </source>
</evidence>
<sequence>MMATTRKELSVPSIAKLKGTEDYKSWAFGMTLWLKREKCWGYVNNTVPAEEWEAEVDEETLCDIGLMVDTSVYVHLHDVKHQKRPGIF</sequence>
<comment type="caution">
    <text evidence="1">The sequence shown here is derived from an EMBL/GenBank/DDBJ whole genome shotgun (WGS) entry which is preliminary data.</text>
</comment>
<dbReference type="EMBL" id="NEVH01021645">
    <property type="protein sequence ID" value="PNF19563.1"/>
    <property type="molecule type" value="Genomic_DNA"/>
</dbReference>